<dbReference type="Proteomes" id="UP001260773">
    <property type="component" value="Unassembled WGS sequence"/>
</dbReference>
<dbReference type="InterPro" id="IPR005650">
    <property type="entry name" value="BlaI_family"/>
</dbReference>
<dbReference type="Pfam" id="PF03965">
    <property type="entry name" value="Penicillinase_R"/>
    <property type="match status" value="1"/>
</dbReference>
<keyword evidence="2" id="KW-0805">Transcription regulation</keyword>
<organism evidence="5 7">
    <name type="scientific">Enterococcus avium</name>
    <name type="common">Streptococcus avium</name>
    <dbReference type="NCBI Taxonomy" id="33945"/>
    <lineage>
        <taxon>Bacteria</taxon>
        <taxon>Bacillati</taxon>
        <taxon>Bacillota</taxon>
        <taxon>Bacilli</taxon>
        <taxon>Lactobacillales</taxon>
        <taxon>Enterococcaceae</taxon>
        <taxon>Enterococcus</taxon>
    </lineage>
</organism>
<keyword evidence="4" id="KW-0804">Transcription</keyword>
<dbReference type="GO" id="GO:0003677">
    <property type="term" value="F:DNA binding"/>
    <property type="evidence" value="ECO:0007669"/>
    <property type="project" value="UniProtKB-KW"/>
</dbReference>
<evidence type="ECO:0000313" key="8">
    <source>
        <dbReference type="Proteomes" id="UP001264335"/>
    </source>
</evidence>
<dbReference type="GO" id="GO:0045892">
    <property type="term" value="P:negative regulation of DNA-templated transcription"/>
    <property type="evidence" value="ECO:0007669"/>
    <property type="project" value="InterPro"/>
</dbReference>
<evidence type="ECO:0000256" key="2">
    <source>
        <dbReference type="ARBA" id="ARBA00023015"/>
    </source>
</evidence>
<keyword evidence="3" id="KW-0238">DNA-binding</keyword>
<gene>
    <name evidence="5" type="ORF">P7D43_05470</name>
    <name evidence="6" type="ORF">P7D79_06815</name>
</gene>
<accession>A0AAW8SKP3</accession>
<dbReference type="Gene3D" id="1.10.4040.10">
    <property type="entry name" value="Penicillinase repressor domain"/>
    <property type="match status" value="1"/>
</dbReference>
<reference evidence="5 8" key="1">
    <citation type="submission" date="2023-03" db="EMBL/GenBank/DDBJ databases">
        <authorList>
            <person name="Shen W."/>
            <person name="Cai J."/>
        </authorList>
    </citation>
    <scope>NUCLEOTIDE SEQUENCE</scope>
    <source>
        <strain evidence="5">P33-2</strain>
        <strain evidence="6 8">Y2</strain>
    </source>
</reference>
<evidence type="ECO:0000256" key="1">
    <source>
        <dbReference type="ARBA" id="ARBA00011046"/>
    </source>
</evidence>
<protein>
    <submittedName>
        <fullName evidence="5">BlaI/MecI/CopY family transcriptional regulator</fullName>
    </submittedName>
</protein>
<comment type="similarity">
    <text evidence="1">Belongs to the BlaI transcriptional regulatory family.</text>
</comment>
<proteinExistence type="inferred from homology"/>
<dbReference type="SUPFAM" id="SSF46785">
    <property type="entry name" value="Winged helix' DNA-binding domain"/>
    <property type="match status" value="1"/>
</dbReference>
<evidence type="ECO:0000256" key="3">
    <source>
        <dbReference type="ARBA" id="ARBA00023125"/>
    </source>
</evidence>
<dbReference type="PIRSF" id="PIRSF019455">
    <property type="entry name" value="CopR_AtkY"/>
    <property type="match status" value="1"/>
</dbReference>
<comment type="caution">
    <text evidence="5">The sequence shown here is derived from an EMBL/GenBank/DDBJ whole genome shotgun (WGS) entry which is preliminary data.</text>
</comment>
<evidence type="ECO:0000313" key="6">
    <source>
        <dbReference type="EMBL" id="MDT2513946.1"/>
    </source>
</evidence>
<dbReference type="Gene3D" id="1.10.10.10">
    <property type="entry name" value="Winged helix-like DNA-binding domain superfamily/Winged helix DNA-binding domain"/>
    <property type="match status" value="1"/>
</dbReference>
<dbReference type="AlphaFoldDB" id="A0AAW8SKP3"/>
<dbReference type="Proteomes" id="UP001264335">
    <property type="component" value="Unassembled WGS sequence"/>
</dbReference>
<evidence type="ECO:0000256" key="4">
    <source>
        <dbReference type="ARBA" id="ARBA00023163"/>
    </source>
</evidence>
<evidence type="ECO:0000313" key="5">
    <source>
        <dbReference type="EMBL" id="MDT2401815.1"/>
    </source>
</evidence>
<name>A0AAW8SKP3_ENTAV</name>
<dbReference type="InterPro" id="IPR036388">
    <property type="entry name" value="WH-like_DNA-bd_sf"/>
</dbReference>
<sequence length="125" mass="15040">MTEKEIKITDAELKIMEYVWKRASVDSKEIIRAFEKEEEWSPNTIRTLLVRLEQKGVVDHSKSGRVYVYHALIPREYFVKQESQKFIHKFFDGKVSDFVSNFVEDESIDEKEIDELRELLNKRRR</sequence>
<dbReference type="InterPro" id="IPR036390">
    <property type="entry name" value="WH_DNA-bd_sf"/>
</dbReference>
<dbReference type="EMBL" id="JARPWY010000013">
    <property type="protein sequence ID" value="MDT2513946.1"/>
    <property type="molecule type" value="Genomic_DNA"/>
</dbReference>
<dbReference type="EMBL" id="JARPWH010000012">
    <property type="protein sequence ID" value="MDT2401815.1"/>
    <property type="molecule type" value="Genomic_DNA"/>
</dbReference>
<dbReference type="RefSeq" id="WP_311864911.1">
    <property type="nucleotide sequence ID" value="NZ_JARPWH010000012.1"/>
</dbReference>
<evidence type="ECO:0000313" key="7">
    <source>
        <dbReference type="Proteomes" id="UP001260773"/>
    </source>
</evidence>